<organism evidence="4">
    <name type="scientific">Angiostrongylus costaricensis</name>
    <name type="common">Nematode worm</name>
    <dbReference type="NCBI Taxonomy" id="334426"/>
    <lineage>
        <taxon>Eukaryota</taxon>
        <taxon>Metazoa</taxon>
        <taxon>Ecdysozoa</taxon>
        <taxon>Nematoda</taxon>
        <taxon>Chromadorea</taxon>
        <taxon>Rhabditida</taxon>
        <taxon>Rhabditina</taxon>
        <taxon>Rhabditomorpha</taxon>
        <taxon>Strongyloidea</taxon>
        <taxon>Metastrongylidae</taxon>
        <taxon>Angiostrongylus</taxon>
    </lineage>
</organism>
<dbReference type="OrthoDB" id="5825384at2759"/>
<keyword evidence="3" id="KW-1185">Reference proteome</keyword>
<evidence type="ECO:0000313" key="4">
    <source>
        <dbReference type="WBParaSite" id="ACOC_0000998301-mRNA-1"/>
    </source>
</evidence>
<dbReference type="EMBL" id="UYYA01004388">
    <property type="protein sequence ID" value="VDM61569.1"/>
    <property type="molecule type" value="Genomic_DNA"/>
</dbReference>
<protein>
    <submittedName>
        <fullName evidence="4">SGNH domain-containing protein</fullName>
    </submittedName>
</protein>
<evidence type="ECO:0000259" key="1">
    <source>
        <dbReference type="Pfam" id="PF19040"/>
    </source>
</evidence>
<reference evidence="4" key="1">
    <citation type="submission" date="2017-02" db="UniProtKB">
        <authorList>
            <consortium name="WormBaseParasite"/>
        </authorList>
    </citation>
    <scope>IDENTIFICATION</scope>
</reference>
<feature type="domain" description="SGNH" evidence="1">
    <location>
        <begin position="6"/>
        <end position="167"/>
    </location>
</feature>
<name>A0A0R3PVD4_ANGCS</name>
<dbReference type="PANTHER" id="PTHR23028">
    <property type="entry name" value="ACETYLTRANSFERASE"/>
    <property type="match status" value="1"/>
</dbReference>
<dbReference type="InterPro" id="IPR050879">
    <property type="entry name" value="Acyltransferase_3"/>
</dbReference>
<proteinExistence type="predicted"/>
<dbReference type="Pfam" id="PF19040">
    <property type="entry name" value="SGNH"/>
    <property type="match status" value="1"/>
</dbReference>
<dbReference type="AlphaFoldDB" id="A0A0R3PVD4"/>
<dbReference type="STRING" id="334426.A0A0R3PVD4"/>
<sequence length="180" mass="20746">MEYEHCQNSRTIFYEAVRKYKPNALFILTRHTKLMETLMTTADMVVDNAVAVLDDLSKIVTDRVFVLNAIPYPTRTFEHDHTAALRAGKVLDQASYINKTVNLEMVRATVNRVVSLCSKCTVIDYAQVFAVNGTFHMFDDQTHLAYLNGYWHFTSHGLNQLRPFFKQICDKVSYTNSNKH</sequence>
<accession>A0A0R3PVD4</accession>
<evidence type="ECO:0000313" key="2">
    <source>
        <dbReference type="EMBL" id="VDM61569.1"/>
    </source>
</evidence>
<dbReference type="GO" id="GO:0016020">
    <property type="term" value="C:membrane"/>
    <property type="evidence" value="ECO:0007669"/>
    <property type="project" value="TreeGrafter"/>
</dbReference>
<reference evidence="2 3" key="2">
    <citation type="submission" date="2018-11" db="EMBL/GenBank/DDBJ databases">
        <authorList>
            <consortium name="Pathogen Informatics"/>
        </authorList>
    </citation>
    <scope>NUCLEOTIDE SEQUENCE [LARGE SCALE GENOMIC DNA]</scope>
    <source>
        <strain evidence="2 3">Costa Rica</strain>
    </source>
</reference>
<evidence type="ECO:0000313" key="3">
    <source>
        <dbReference type="Proteomes" id="UP000267027"/>
    </source>
</evidence>
<dbReference type="OMA" id="FAMAGCE"/>
<dbReference type="GO" id="GO:0000271">
    <property type="term" value="P:polysaccharide biosynthetic process"/>
    <property type="evidence" value="ECO:0007669"/>
    <property type="project" value="TreeGrafter"/>
</dbReference>
<gene>
    <name evidence="2" type="ORF">ACOC_LOCUS9984</name>
</gene>
<dbReference type="PANTHER" id="PTHR23028:SF53">
    <property type="entry name" value="ACYL_TRANSF_3 DOMAIN-CONTAINING PROTEIN"/>
    <property type="match status" value="1"/>
</dbReference>
<dbReference type="Proteomes" id="UP000267027">
    <property type="component" value="Unassembled WGS sequence"/>
</dbReference>
<dbReference type="WBParaSite" id="ACOC_0000998301-mRNA-1">
    <property type="protein sequence ID" value="ACOC_0000998301-mRNA-1"/>
    <property type="gene ID" value="ACOC_0000998301"/>
</dbReference>
<dbReference type="InterPro" id="IPR043968">
    <property type="entry name" value="SGNH"/>
</dbReference>